<evidence type="ECO:0000313" key="1">
    <source>
        <dbReference type="EMBL" id="RKQ71997.1"/>
    </source>
</evidence>
<keyword evidence="2" id="KW-1185">Reference proteome</keyword>
<name>A0A420WLV2_9PROT</name>
<dbReference type="AlphaFoldDB" id="A0A420WLV2"/>
<sequence length="78" mass="8520">MGLMLHLIAAGSVLVLTFGVAFHSNDLELRVRGMAHALHHNRKRTLISLQAQLGDTFLSSKHQDYQAAIAEPSSAKRA</sequence>
<dbReference type="EMBL" id="RBII01000001">
    <property type="protein sequence ID" value="RKQ71997.1"/>
    <property type="molecule type" value="Genomic_DNA"/>
</dbReference>
<comment type="caution">
    <text evidence="1">The sequence shown here is derived from an EMBL/GenBank/DDBJ whole genome shotgun (WGS) entry which is preliminary data.</text>
</comment>
<organism evidence="1 2">
    <name type="scientific">Litorimonas taeanensis</name>
    <dbReference type="NCBI Taxonomy" id="568099"/>
    <lineage>
        <taxon>Bacteria</taxon>
        <taxon>Pseudomonadati</taxon>
        <taxon>Pseudomonadota</taxon>
        <taxon>Alphaproteobacteria</taxon>
        <taxon>Maricaulales</taxon>
        <taxon>Robiginitomaculaceae</taxon>
    </lineage>
</organism>
<dbReference type="InParanoid" id="A0A420WLV2"/>
<protein>
    <submittedName>
        <fullName evidence="1">Uncharacterized protein</fullName>
    </submittedName>
</protein>
<accession>A0A420WLV2</accession>
<proteinExistence type="predicted"/>
<reference evidence="1 2" key="1">
    <citation type="submission" date="2018-10" db="EMBL/GenBank/DDBJ databases">
        <title>Genomic Encyclopedia of Type Strains, Phase IV (KMG-IV): sequencing the most valuable type-strain genomes for metagenomic binning, comparative biology and taxonomic classification.</title>
        <authorList>
            <person name="Goeker M."/>
        </authorList>
    </citation>
    <scope>NUCLEOTIDE SEQUENCE [LARGE SCALE GENOMIC DNA]</scope>
    <source>
        <strain evidence="1 2">DSM 22008</strain>
    </source>
</reference>
<gene>
    <name evidence="1" type="ORF">DES40_1333</name>
</gene>
<dbReference type="Proteomes" id="UP000282211">
    <property type="component" value="Unassembled WGS sequence"/>
</dbReference>
<evidence type="ECO:0000313" key="2">
    <source>
        <dbReference type="Proteomes" id="UP000282211"/>
    </source>
</evidence>